<dbReference type="OrthoDB" id="2408541at2759"/>
<dbReference type="VEuPathDB" id="FungiDB:RhiirFUN_021254"/>
<organism evidence="2 3">
    <name type="scientific">Rhizophagus irregularis</name>
    <dbReference type="NCBI Taxonomy" id="588596"/>
    <lineage>
        <taxon>Eukaryota</taxon>
        <taxon>Fungi</taxon>
        <taxon>Fungi incertae sedis</taxon>
        <taxon>Mucoromycota</taxon>
        <taxon>Glomeromycotina</taxon>
        <taxon>Glomeromycetes</taxon>
        <taxon>Glomerales</taxon>
        <taxon>Glomeraceae</taxon>
        <taxon>Rhizophagus</taxon>
    </lineage>
</organism>
<reference evidence="2" key="1">
    <citation type="submission" date="2020-05" db="EMBL/GenBank/DDBJ databases">
        <authorList>
            <person name="Rincon C."/>
            <person name="Sanders R I."/>
            <person name="Robbins C."/>
            <person name="Chaturvedi A."/>
        </authorList>
    </citation>
    <scope>NUCLEOTIDE SEQUENCE</scope>
    <source>
        <strain evidence="2">CHB12</strain>
    </source>
</reference>
<dbReference type="AlphaFoldDB" id="A0A915Z1Y5"/>
<name>A0A915Z1Y5_9GLOM</name>
<protein>
    <submittedName>
        <fullName evidence="2">Uncharacterized protein</fullName>
    </submittedName>
</protein>
<feature type="region of interest" description="Disordered" evidence="1">
    <location>
        <begin position="227"/>
        <end position="250"/>
    </location>
</feature>
<comment type="caution">
    <text evidence="2">The sequence shown here is derived from an EMBL/GenBank/DDBJ whole genome shotgun (WGS) entry which is preliminary data.</text>
</comment>
<proteinExistence type="predicted"/>
<dbReference type="Proteomes" id="UP000684084">
    <property type="component" value="Unassembled WGS sequence"/>
</dbReference>
<feature type="compositionally biased region" description="Basic and acidic residues" evidence="1">
    <location>
        <begin position="239"/>
        <end position="250"/>
    </location>
</feature>
<gene>
    <name evidence="2" type="ORF">CHRIB12_LOCUS7309</name>
</gene>
<evidence type="ECO:0000256" key="1">
    <source>
        <dbReference type="SAM" id="MobiDB-lite"/>
    </source>
</evidence>
<dbReference type="EMBL" id="CAGKOT010000012">
    <property type="protein sequence ID" value="CAB5358350.1"/>
    <property type="molecule type" value="Genomic_DNA"/>
</dbReference>
<evidence type="ECO:0000313" key="3">
    <source>
        <dbReference type="Proteomes" id="UP000684084"/>
    </source>
</evidence>
<accession>A0A915Z1Y5</accession>
<evidence type="ECO:0000313" key="2">
    <source>
        <dbReference type="EMBL" id="CAB5358350.1"/>
    </source>
</evidence>
<sequence length="250" mass="28736">MKHLQYKKKFLFPKQQDYTFSHIPIVDKVNQPSPSLVLINNPTDTTPLVTTVTTPATPLTTSDNMELPKLDGPSTLWSQYMTKSLSTYLLLTSLTFNGFEVIKQTAQTKGRIPLIPGSKRYLAELRRRKKCHDGEVKQNNIRLARQHQAKWLSTSLNKSEEHQGLTDDLTKFHDIYHTRMTSFTNKRKKIKDPAKLAKLESAYEEFVSEFSFLTFINPILPQYRYKGDTSDDTNSIESRSNKRDVSTMAS</sequence>